<name>A0A7G9SUW9_9GAMM</name>
<dbReference type="SMART" id="SM00448">
    <property type="entry name" value="REC"/>
    <property type="match status" value="1"/>
</dbReference>
<dbReference type="PROSITE" id="PS50883">
    <property type="entry name" value="EAL"/>
    <property type="match status" value="1"/>
</dbReference>
<evidence type="ECO:0000259" key="2">
    <source>
        <dbReference type="PROSITE" id="PS50110"/>
    </source>
</evidence>
<dbReference type="PROSITE" id="PS50110">
    <property type="entry name" value="RESPONSE_REGULATORY"/>
    <property type="match status" value="1"/>
</dbReference>
<dbReference type="SUPFAM" id="SSF52172">
    <property type="entry name" value="CheY-like"/>
    <property type="match status" value="1"/>
</dbReference>
<dbReference type="SUPFAM" id="SSF141868">
    <property type="entry name" value="EAL domain-like"/>
    <property type="match status" value="1"/>
</dbReference>
<dbReference type="InterPro" id="IPR011006">
    <property type="entry name" value="CheY-like_superfamily"/>
</dbReference>
<dbReference type="InterPro" id="IPR001633">
    <property type="entry name" value="EAL_dom"/>
</dbReference>
<accession>A0A7G9SUW9</accession>
<dbReference type="InterPro" id="IPR001789">
    <property type="entry name" value="Sig_transdc_resp-reg_receiver"/>
</dbReference>
<evidence type="ECO:0000256" key="1">
    <source>
        <dbReference type="PROSITE-ProRule" id="PRU00169"/>
    </source>
</evidence>
<proteinExistence type="predicted"/>
<organism evidence="4 5">
    <name type="scientific">Thermomonas carbonis</name>
    <dbReference type="NCBI Taxonomy" id="1463158"/>
    <lineage>
        <taxon>Bacteria</taxon>
        <taxon>Pseudomonadati</taxon>
        <taxon>Pseudomonadota</taxon>
        <taxon>Gammaproteobacteria</taxon>
        <taxon>Lysobacterales</taxon>
        <taxon>Lysobacteraceae</taxon>
        <taxon>Thermomonas</taxon>
    </lineage>
</organism>
<protein>
    <submittedName>
        <fullName evidence="4">EAL domain-containing response regulator</fullName>
    </submittedName>
</protein>
<dbReference type="PANTHER" id="PTHR33121">
    <property type="entry name" value="CYCLIC DI-GMP PHOSPHODIESTERASE PDEF"/>
    <property type="match status" value="1"/>
</dbReference>
<dbReference type="PANTHER" id="PTHR33121:SF79">
    <property type="entry name" value="CYCLIC DI-GMP PHOSPHODIESTERASE PDED-RELATED"/>
    <property type="match status" value="1"/>
</dbReference>
<evidence type="ECO:0000259" key="3">
    <source>
        <dbReference type="PROSITE" id="PS50883"/>
    </source>
</evidence>
<dbReference type="CDD" id="cd01948">
    <property type="entry name" value="EAL"/>
    <property type="match status" value="1"/>
</dbReference>
<evidence type="ECO:0000313" key="4">
    <source>
        <dbReference type="EMBL" id="QNN71644.1"/>
    </source>
</evidence>
<feature type="modified residue" description="4-aspartylphosphate" evidence="1">
    <location>
        <position position="74"/>
    </location>
</feature>
<dbReference type="InterPro" id="IPR035919">
    <property type="entry name" value="EAL_sf"/>
</dbReference>
<feature type="domain" description="Response regulatory" evidence="2">
    <location>
        <begin position="22"/>
        <end position="144"/>
    </location>
</feature>
<sequence>MPNSPAKQRSGDGSETPAKGLHLLVAEDHEFQRGMMVQMLENLGAKSIHEAEDGRSALEIIRELGHPFDIIVTDIDMPGMDGMSLIRSLGEASSGAALIITSGLDRSLLDTIETMSAAYGMRLLGTVEKPPTQERFADLISLYWRAKPNPERFKPAREIFSLDEIIEGLQNDQFEPFYQPKIDLKTGRVKGAEALARWRHPRDGIVMPYAFLGLLEENSEISELTWTMLARSARDCQEWRNAGLDLDVAVNLSVKQLADPGISDAITWQVTNQGLEPRHMTLEITESAAMTNVGRVLENLTRLRIKGFGLSIDDYGTGYSSMQQLTRIPFTELKIDQSFVMHAAHQESSRMILESSLDMARKLGVVSVAEGVETRDDLNLVRECGCDLAQGFFIARPMPSTDLPDWVRDYS</sequence>
<evidence type="ECO:0000313" key="5">
    <source>
        <dbReference type="Proteomes" id="UP000515804"/>
    </source>
</evidence>
<dbReference type="EMBL" id="CP060719">
    <property type="protein sequence ID" value="QNN71644.1"/>
    <property type="molecule type" value="Genomic_DNA"/>
</dbReference>
<dbReference type="GO" id="GO:0071111">
    <property type="term" value="F:cyclic-guanylate-specific phosphodiesterase activity"/>
    <property type="evidence" value="ECO:0007669"/>
    <property type="project" value="InterPro"/>
</dbReference>
<keyword evidence="5" id="KW-1185">Reference proteome</keyword>
<gene>
    <name evidence="4" type="ORF">H9L16_10990</name>
</gene>
<dbReference type="InterPro" id="IPR050706">
    <property type="entry name" value="Cyclic-di-GMP_PDE-like"/>
</dbReference>
<dbReference type="Pfam" id="PF00563">
    <property type="entry name" value="EAL"/>
    <property type="match status" value="1"/>
</dbReference>
<reference evidence="4 5" key="1">
    <citation type="submission" date="2020-08" db="EMBL/GenBank/DDBJ databases">
        <title>Genome sequence of Thermomonas carbonis KCTC 42013T.</title>
        <authorList>
            <person name="Hyun D.-W."/>
            <person name="Bae J.-W."/>
        </authorList>
    </citation>
    <scope>NUCLEOTIDE SEQUENCE [LARGE SCALE GENOMIC DNA]</scope>
    <source>
        <strain evidence="4 5">KCTC 42013</strain>
    </source>
</reference>
<dbReference type="Proteomes" id="UP000515804">
    <property type="component" value="Chromosome"/>
</dbReference>
<dbReference type="AlphaFoldDB" id="A0A7G9SUW9"/>
<feature type="domain" description="EAL" evidence="3">
    <location>
        <begin position="158"/>
        <end position="411"/>
    </location>
</feature>
<dbReference type="Gene3D" id="3.40.50.2300">
    <property type="match status" value="1"/>
</dbReference>
<dbReference type="KEGG" id="tcn:H9L16_10990"/>
<dbReference type="SMART" id="SM00052">
    <property type="entry name" value="EAL"/>
    <property type="match status" value="1"/>
</dbReference>
<keyword evidence="1" id="KW-0597">Phosphoprotein</keyword>
<dbReference type="Pfam" id="PF00072">
    <property type="entry name" value="Response_reg"/>
    <property type="match status" value="1"/>
</dbReference>
<dbReference type="GO" id="GO:0000160">
    <property type="term" value="P:phosphorelay signal transduction system"/>
    <property type="evidence" value="ECO:0007669"/>
    <property type="project" value="InterPro"/>
</dbReference>
<dbReference type="Gene3D" id="3.20.20.450">
    <property type="entry name" value="EAL domain"/>
    <property type="match status" value="1"/>
</dbReference>